<dbReference type="Proteomes" id="UP001158576">
    <property type="component" value="Chromosome 1"/>
</dbReference>
<proteinExistence type="predicted"/>
<protein>
    <submittedName>
        <fullName evidence="1">Oidioi.mRNA.OKI2018_I69.chr1.g2199.t1.cds</fullName>
    </submittedName>
</protein>
<sequence length="94" mass="10148">MSYLRCFRLGDAGLLHDELDVLVLEAFGVDVFVVLGFLSLVLDLGELLLWCSLILLELVDGLGSGSGEEIVGFDFAKDDVSVGVGDLEGFHEIM</sequence>
<dbReference type="EMBL" id="OU015566">
    <property type="protein sequence ID" value="CAG5105522.1"/>
    <property type="molecule type" value="Genomic_DNA"/>
</dbReference>
<evidence type="ECO:0000313" key="1">
    <source>
        <dbReference type="EMBL" id="CAG5105522.1"/>
    </source>
</evidence>
<reference evidence="1 2" key="1">
    <citation type="submission" date="2021-04" db="EMBL/GenBank/DDBJ databases">
        <authorList>
            <person name="Bliznina A."/>
        </authorList>
    </citation>
    <scope>NUCLEOTIDE SEQUENCE [LARGE SCALE GENOMIC DNA]</scope>
</reference>
<organism evidence="1 2">
    <name type="scientific">Oikopleura dioica</name>
    <name type="common">Tunicate</name>
    <dbReference type="NCBI Taxonomy" id="34765"/>
    <lineage>
        <taxon>Eukaryota</taxon>
        <taxon>Metazoa</taxon>
        <taxon>Chordata</taxon>
        <taxon>Tunicata</taxon>
        <taxon>Appendicularia</taxon>
        <taxon>Copelata</taxon>
        <taxon>Oikopleuridae</taxon>
        <taxon>Oikopleura</taxon>
    </lineage>
</organism>
<accession>A0ABN7SQE3</accession>
<gene>
    <name evidence="1" type="ORF">OKIOD_LOCUS10964</name>
</gene>
<keyword evidence="2" id="KW-1185">Reference proteome</keyword>
<name>A0ABN7SQE3_OIKDI</name>
<evidence type="ECO:0000313" key="2">
    <source>
        <dbReference type="Proteomes" id="UP001158576"/>
    </source>
</evidence>